<accession>A0A9P6N5I3</accession>
<evidence type="ECO:0000256" key="1">
    <source>
        <dbReference type="SAM" id="Coils"/>
    </source>
</evidence>
<dbReference type="AlphaFoldDB" id="A0A9P6N5I3"/>
<dbReference type="EMBL" id="MU167732">
    <property type="protein sequence ID" value="KAG0139183.1"/>
    <property type="molecule type" value="Genomic_DNA"/>
</dbReference>
<keyword evidence="4" id="KW-1185">Reference proteome</keyword>
<proteinExistence type="predicted"/>
<sequence length="443" mass="52887">MVPSKQTRARLYKKPVHNKYVIQKGNTENPLKFRLKLIKQNLSSDKNFNSEPEQQNGAKAQELQTQTLTHHPEIRINQPYAHLKLVLKKTSWRFNRKSSFEQELERFLDSLEEYNEKEKDIITRLQDRLWKLQEVAANFLEKPEMKLEFQIVGFEFLASLIHSQNFQQYWLDNETFPYIGSMLNEYRRLFLVVHCILWNRRLEEHVLFEASYGSLRYWEMTQETTLFSDIEKETFMKNIKDHFSNESQYRTSEDFQPLEIDKKVWSFKGRLVTESASDCTLHIWEQEIEAFQKNLKSWDGSKKENIRELFMGLWEAEAIVADYLLMPARTAEFRIVGFEFLASLLLSNVLSNPEKKFYYTRMPRARNEFYRLGMYIYSDDAAHGKFRVLTSLVYGSLVYWGKEIDQDLFKNIGQKLKRGNFIKSFRRVLQRKYPAPPQQVHPA</sequence>
<keyword evidence="1" id="KW-0175">Coiled coil</keyword>
<gene>
    <name evidence="3" type="ORF">CROQUDRAFT_675195</name>
</gene>
<dbReference type="Proteomes" id="UP000886653">
    <property type="component" value="Unassembled WGS sequence"/>
</dbReference>
<evidence type="ECO:0000256" key="2">
    <source>
        <dbReference type="SAM" id="MobiDB-lite"/>
    </source>
</evidence>
<evidence type="ECO:0000313" key="4">
    <source>
        <dbReference type="Proteomes" id="UP000886653"/>
    </source>
</evidence>
<comment type="caution">
    <text evidence="3">The sequence shown here is derived from an EMBL/GenBank/DDBJ whole genome shotgun (WGS) entry which is preliminary data.</text>
</comment>
<evidence type="ECO:0000313" key="3">
    <source>
        <dbReference type="EMBL" id="KAG0139183.1"/>
    </source>
</evidence>
<protein>
    <submittedName>
        <fullName evidence="3">Uncharacterized protein</fullName>
    </submittedName>
</protein>
<reference evidence="3" key="1">
    <citation type="submission" date="2013-11" db="EMBL/GenBank/DDBJ databases">
        <title>Genome sequence of the fusiform rust pathogen reveals effectors for host alternation and coevolution with pine.</title>
        <authorList>
            <consortium name="DOE Joint Genome Institute"/>
            <person name="Smith K."/>
            <person name="Pendleton A."/>
            <person name="Kubisiak T."/>
            <person name="Anderson C."/>
            <person name="Salamov A."/>
            <person name="Aerts A."/>
            <person name="Riley R."/>
            <person name="Clum A."/>
            <person name="Lindquist E."/>
            <person name="Ence D."/>
            <person name="Campbell M."/>
            <person name="Kronenberg Z."/>
            <person name="Feau N."/>
            <person name="Dhillon B."/>
            <person name="Hamelin R."/>
            <person name="Burleigh J."/>
            <person name="Smith J."/>
            <person name="Yandell M."/>
            <person name="Nelson C."/>
            <person name="Grigoriev I."/>
            <person name="Davis J."/>
        </authorList>
    </citation>
    <scope>NUCLEOTIDE SEQUENCE</scope>
    <source>
        <strain evidence="3">G11</strain>
    </source>
</reference>
<name>A0A9P6N5I3_9BASI</name>
<feature type="coiled-coil region" evidence="1">
    <location>
        <begin position="97"/>
        <end position="128"/>
    </location>
</feature>
<feature type="region of interest" description="Disordered" evidence="2">
    <location>
        <begin position="44"/>
        <end position="64"/>
    </location>
</feature>
<organism evidence="3 4">
    <name type="scientific">Cronartium quercuum f. sp. fusiforme G11</name>
    <dbReference type="NCBI Taxonomy" id="708437"/>
    <lineage>
        <taxon>Eukaryota</taxon>
        <taxon>Fungi</taxon>
        <taxon>Dikarya</taxon>
        <taxon>Basidiomycota</taxon>
        <taxon>Pucciniomycotina</taxon>
        <taxon>Pucciniomycetes</taxon>
        <taxon>Pucciniales</taxon>
        <taxon>Coleosporiaceae</taxon>
        <taxon>Cronartium</taxon>
    </lineage>
</organism>